<reference evidence="2" key="1">
    <citation type="journal article" date="2015" name="Nat. Genet.">
        <title>The genome and transcriptome of the zoonotic hookworm Ancylostoma ceylanicum identify infection-specific gene families.</title>
        <authorList>
            <person name="Schwarz E.M."/>
            <person name="Hu Y."/>
            <person name="Antoshechkin I."/>
            <person name="Miller M.M."/>
            <person name="Sternberg P.W."/>
            <person name="Aroian R.V."/>
        </authorList>
    </citation>
    <scope>NUCLEOTIDE SEQUENCE</scope>
    <source>
        <strain evidence="2">HY135</strain>
    </source>
</reference>
<sequence>MPTVDFLVPAVDPQYHYFIPWIRTWWTRTFPGGSTMELIRNIISSDARVCIIMREKGAGQATLIGVFGRPTTPIC</sequence>
<accession>A0A016WTU4</accession>
<dbReference type="Proteomes" id="UP000024635">
    <property type="component" value="Unassembled WGS sequence"/>
</dbReference>
<name>A0A016WTU4_9BILA</name>
<comment type="caution">
    <text evidence="1">The sequence shown here is derived from an EMBL/GenBank/DDBJ whole genome shotgun (WGS) entry which is preliminary data.</text>
</comment>
<gene>
    <name evidence="1" type="primary">Acey_s0507.g2697</name>
    <name evidence="1" type="ORF">Y032_0507g2697</name>
</gene>
<dbReference type="AlphaFoldDB" id="A0A016WTU4"/>
<proteinExistence type="predicted"/>
<protein>
    <submittedName>
        <fullName evidence="1">Uncharacterized protein</fullName>
    </submittedName>
</protein>
<dbReference type="EMBL" id="JARK01000107">
    <property type="protein sequence ID" value="EYC43016.1"/>
    <property type="molecule type" value="Genomic_DNA"/>
</dbReference>
<evidence type="ECO:0000313" key="2">
    <source>
        <dbReference type="Proteomes" id="UP000024635"/>
    </source>
</evidence>
<organism evidence="1 2">
    <name type="scientific">Ancylostoma ceylanicum</name>
    <dbReference type="NCBI Taxonomy" id="53326"/>
    <lineage>
        <taxon>Eukaryota</taxon>
        <taxon>Metazoa</taxon>
        <taxon>Ecdysozoa</taxon>
        <taxon>Nematoda</taxon>
        <taxon>Chromadorea</taxon>
        <taxon>Rhabditida</taxon>
        <taxon>Rhabditina</taxon>
        <taxon>Rhabditomorpha</taxon>
        <taxon>Strongyloidea</taxon>
        <taxon>Ancylostomatidae</taxon>
        <taxon>Ancylostomatinae</taxon>
        <taxon>Ancylostoma</taxon>
    </lineage>
</organism>
<keyword evidence="2" id="KW-1185">Reference proteome</keyword>
<evidence type="ECO:0000313" key="1">
    <source>
        <dbReference type="EMBL" id="EYC43016.1"/>
    </source>
</evidence>